<keyword evidence="3" id="KW-1185">Reference proteome</keyword>
<proteinExistence type="predicted"/>
<feature type="region of interest" description="Disordered" evidence="1">
    <location>
        <begin position="110"/>
        <end position="133"/>
    </location>
</feature>
<reference evidence="2 3" key="1">
    <citation type="journal article" date="2013" name="Fungal Biol.">
        <title>Analysis of microsatellite markers in the genome of the plant pathogen Ceratocystis fimbriata.</title>
        <authorList>
            <person name="Simpson M.C."/>
            <person name="Wilken P.M."/>
            <person name="Coetzee M.P."/>
            <person name="Wingfield M.J."/>
            <person name="Wingfield B.D."/>
        </authorList>
    </citation>
    <scope>NUCLEOTIDE SEQUENCE [LARGE SCALE GENOMIC DNA]</scope>
    <source>
        <strain evidence="2 3">CBS 114723</strain>
    </source>
</reference>
<evidence type="ECO:0000256" key="1">
    <source>
        <dbReference type="SAM" id="MobiDB-lite"/>
    </source>
</evidence>
<organism evidence="2 3">
    <name type="scientific">Ceratocystis fimbriata CBS 114723</name>
    <dbReference type="NCBI Taxonomy" id="1035309"/>
    <lineage>
        <taxon>Eukaryota</taxon>
        <taxon>Fungi</taxon>
        <taxon>Dikarya</taxon>
        <taxon>Ascomycota</taxon>
        <taxon>Pezizomycotina</taxon>
        <taxon>Sordariomycetes</taxon>
        <taxon>Hypocreomycetidae</taxon>
        <taxon>Microascales</taxon>
        <taxon>Ceratocystidaceae</taxon>
        <taxon>Ceratocystis</taxon>
    </lineage>
</organism>
<accession>A0A2C5WW90</accession>
<comment type="caution">
    <text evidence="2">The sequence shown here is derived from an EMBL/GenBank/DDBJ whole genome shotgun (WGS) entry which is preliminary data.</text>
</comment>
<name>A0A2C5WW90_9PEZI</name>
<dbReference type="AlphaFoldDB" id="A0A2C5WW90"/>
<gene>
    <name evidence="2" type="ORF">CFIMG_005826RAa</name>
</gene>
<evidence type="ECO:0000313" key="2">
    <source>
        <dbReference type="EMBL" id="PHH50146.1"/>
    </source>
</evidence>
<evidence type="ECO:0000313" key="3">
    <source>
        <dbReference type="Proteomes" id="UP000222788"/>
    </source>
</evidence>
<dbReference type="Proteomes" id="UP000222788">
    <property type="component" value="Unassembled WGS sequence"/>
</dbReference>
<dbReference type="EMBL" id="APWK03000146">
    <property type="protein sequence ID" value="PHH50146.1"/>
    <property type="molecule type" value="Genomic_DNA"/>
</dbReference>
<reference evidence="2 3" key="2">
    <citation type="journal article" date="2013" name="IMA Fungus">
        <title>IMA Genome-F 1: Ceratocystis fimbriata: Draft nuclear genome sequence for the plant pathogen, Ceratocystis fimbriata.</title>
        <authorList>
            <person name="Wilken P.M."/>
            <person name="Steenkamp E.T."/>
            <person name="Wingfield M.J."/>
            <person name="de Beer Z.W."/>
            <person name="Wingfield B.D."/>
        </authorList>
    </citation>
    <scope>NUCLEOTIDE SEQUENCE [LARGE SCALE GENOMIC DNA]</scope>
    <source>
        <strain evidence="2 3">CBS 114723</strain>
    </source>
</reference>
<sequence>MATGLSPPISHGLSYELRGSGPRTAPLHLRCFPQTPARSQEHPSFSSERRKIRPLSLISIKEEESPLLYETVASHHFKTAAEFNQPGRYARTIHRQLPDHTAAASLNYMRSLKPSSRRPIPPRLKPDSSRPSAMTVDYAPKRQAYTRPNTWSPGLFTSFQDAYFARQSPARSLHDLPSPIDSESFSILGFQLHNPLPPLSSLKLHSFDLPVDQTRQVPLDGLLRHLGSFAAPPIQTSYATRLSADRFVAGSATRTTGGHPIPLDERQYATWTSNYKPKFGRLHEANSGSAVSASPLLHQEKKWKYPPAPPQSGSSILAPQIVLQRPNSSSLQWVVNRTKTMHRLFRSRSSSKKAHVSLCDRKLRTPKYRRVEPLDSLLEAPVSALAATQTGFEYCSFEQLTAEP</sequence>
<protein>
    <submittedName>
        <fullName evidence="2">Uncharacterized protein</fullName>
    </submittedName>
</protein>